<dbReference type="GO" id="GO:0031146">
    <property type="term" value="P:SCF-dependent proteasomal ubiquitin-dependent protein catabolic process"/>
    <property type="evidence" value="ECO:0007669"/>
    <property type="project" value="TreeGrafter"/>
</dbReference>
<dbReference type="EMBL" id="BMAV01014276">
    <property type="protein sequence ID" value="GFY62548.1"/>
    <property type="molecule type" value="Genomic_DNA"/>
</dbReference>
<dbReference type="GO" id="GO:0019005">
    <property type="term" value="C:SCF ubiquitin ligase complex"/>
    <property type="evidence" value="ECO:0007669"/>
    <property type="project" value="TreeGrafter"/>
</dbReference>
<evidence type="ECO:0000313" key="3">
    <source>
        <dbReference type="Proteomes" id="UP000886998"/>
    </source>
</evidence>
<evidence type="ECO:0000313" key="2">
    <source>
        <dbReference type="EMBL" id="GFY62548.1"/>
    </source>
</evidence>
<dbReference type="OrthoDB" id="6483158at2759"/>
<dbReference type="Gene3D" id="1.20.1280.50">
    <property type="match status" value="1"/>
</dbReference>
<comment type="caution">
    <text evidence="2">The sequence shown here is derived from an EMBL/GenBank/DDBJ whole genome shotgun (WGS) entry which is preliminary data.</text>
</comment>
<dbReference type="SUPFAM" id="SSF81383">
    <property type="entry name" value="F-box domain"/>
    <property type="match status" value="1"/>
</dbReference>
<gene>
    <name evidence="2" type="ORF">TNIN_440901</name>
</gene>
<dbReference type="PANTHER" id="PTHR13318">
    <property type="entry name" value="PARTNER OF PAIRED, ISOFORM B-RELATED"/>
    <property type="match status" value="1"/>
</dbReference>
<feature type="domain" description="F-box" evidence="1">
    <location>
        <begin position="8"/>
        <end position="40"/>
    </location>
</feature>
<dbReference type="Proteomes" id="UP000886998">
    <property type="component" value="Unassembled WGS sequence"/>
</dbReference>
<dbReference type="Gene3D" id="3.80.10.10">
    <property type="entry name" value="Ribonuclease Inhibitor"/>
    <property type="match status" value="1"/>
</dbReference>
<dbReference type="InterPro" id="IPR001810">
    <property type="entry name" value="F-box_dom"/>
</dbReference>
<dbReference type="SUPFAM" id="SSF52047">
    <property type="entry name" value="RNI-like"/>
    <property type="match status" value="2"/>
</dbReference>
<name>A0A8X6Y1L9_9ARAC</name>
<dbReference type="Pfam" id="PF12937">
    <property type="entry name" value="F-box-like"/>
    <property type="match status" value="1"/>
</dbReference>
<organism evidence="2 3">
    <name type="scientific">Trichonephila inaurata madagascariensis</name>
    <dbReference type="NCBI Taxonomy" id="2747483"/>
    <lineage>
        <taxon>Eukaryota</taxon>
        <taxon>Metazoa</taxon>
        <taxon>Ecdysozoa</taxon>
        <taxon>Arthropoda</taxon>
        <taxon>Chelicerata</taxon>
        <taxon>Arachnida</taxon>
        <taxon>Araneae</taxon>
        <taxon>Araneomorphae</taxon>
        <taxon>Entelegynae</taxon>
        <taxon>Araneoidea</taxon>
        <taxon>Nephilidae</taxon>
        <taxon>Trichonephila</taxon>
        <taxon>Trichonephila inaurata</taxon>
    </lineage>
</organism>
<proteinExistence type="predicted"/>
<reference evidence="2" key="1">
    <citation type="submission" date="2020-08" db="EMBL/GenBank/DDBJ databases">
        <title>Multicomponent nature underlies the extraordinary mechanical properties of spider dragline silk.</title>
        <authorList>
            <person name="Kono N."/>
            <person name="Nakamura H."/>
            <person name="Mori M."/>
            <person name="Yoshida Y."/>
            <person name="Ohtoshi R."/>
            <person name="Malay A.D."/>
            <person name="Moran D.A.P."/>
            <person name="Tomita M."/>
            <person name="Numata K."/>
            <person name="Arakawa K."/>
        </authorList>
    </citation>
    <scope>NUCLEOTIDE SEQUENCE</scope>
</reference>
<sequence>MPYIQFQILTHIFRFLTSGDRLKASQVCKKWLQIIDCPELLCDVKIQFLEEGDEAFKLFSRMTRRFQCFSFCKIVIGNSAIQFLRKYSNQLVTLSFIGCSVRDGESQSEFGGKKLCCDNLTTLHVLNSDIPSLFASLPNVTELKLRLFFFQSDYVLSELTKCLFKLERLLLYNCLTFEGRRRRKFYIDEEALEQNVKLEKVFTFSSVKLLMEKNKTLTDVDFTFLSFSEQALLSISEIEGLKLRSMLFPRKLLSSCIPKFCEMQSSLICLDLSFSLPDTDVIVSAVCKCLPNLQELIIKKNPTIDRCITEVFQLQNLVKLDISDNINISECNYLEAVANLKTFKLKHLNLHFAKISDDSLFNLLKCNRNIRYLDASGIRVSDKTLNMICQNLTLLKFLILASCATISDSGLTGEFEHYSDSVTPTPLSNLKYLKVLYLSSNSLITNRGCIKAIRFRKLTDLSLIECRGLNLNGDFEIELKKQNPCLQNFEVIKEM</sequence>
<dbReference type="InterPro" id="IPR032675">
    <property type="entry name" value="LRR_dom_sf"/>
</dbReference>
<protein>
    <recommendedName>
        <fullName evidence="1">F-box domain-containing protein</fullName>
    </recommendedName>
</protein>
<dbReference type="AlphaFoldDB" id="A0A8X6Y1L9"/>
<keyword evidence="3" id="KW-1185">Reference proteome</keyword>
<evidence type="ECO:0000259" key="1">
    <source>
        <dbReference type="Pfam" id="PF12937"/>
    </source>
</evidence>
<accession>A0A8X6Y1L9</accession>
<dbReference type="InterPro" id="IPR036047">
    <property type="entry name" value="F-box-like_dom_sf"/>
</dbReference>